<sequence>MSNSSQQLQQAFTLSWFSGAHHSRSGVLSQACERTPPPICVDRDYSLNQFMANWPYYQIMAALPLGHTHLSWPYPKPFSSLANSAPHQTAGQSNLFCTWRAFVPSRGLWSLQQSPGPLAHPVLLGGFGPFRPPEECGTF</sequence>
<organism evidence="1 2">
    <name type="scientific">Austropuccinia psidii MF-1</name>
    <dbReference type="NCBI Taxonomy" id="1389203"/>
    <lineage>
        <taxon>Eukaryota</taxon>
        <taxon>Fungi</taxon>
        <taxon>Dikarya</taxon>
        <taxon>Basidiomycota</taxon>
        <taxon>Pucciniomycotina</taxon>
        <taxon>Pucciniomycetes</taxon>
        <taxon>Pucciniales</taxon>
        <taxon>Sphaerophragmiaceae</taxon>
        <taxon>Austropuccinia</taxon>
    </lineage>
</organism>
<keyword evidence="2" id="KW-1185">Reference proteome</keyword>
<dbReference type="EMBL" id="AVOT02007242">
    <property type="protein sequence ID" value="MBW0483478.1"/>
    <property type="molecule type" value="Genomic_DNA"/>
</dbReference>
<evidence type="ECO:0000313" key="2">
    <source>
        <dbReference type="Proteomes" id="UP000765509"/>
    </source>
</evidence>
<gene>
    <name evidence="1" type="ORF">O181_023193</name>
</gene>
<protein>
    <submittedName>
        <fullName evidence="1">Uncharacterized protein</fullName>
    </submittedName>
</protein>
<accession>A0A9Q3CIB8</accession>
<dbReference type="AlphaFoldDB" id="A0A9Q3CIB8"/>
<comment type="caution">
    <text evidence="1">The sequence shown here is derived from an EMBL/GenBank/DDBJ whole genome shotgun (WGS) entry which is preliminary data.</text>
</comment>
<proteinExistence type="predicted"/>
<dbReference type="Proteomes" id="UP000765509">
    <property type="component" value="Unassembled WGS sequence"/>
</dbReference>
<name>A0A9Q3CIB8_9BASI</name>
<reference evidence="1" key="1">
    <citation type="submission" date="2021-03" db="EMBL/GenBank/DDBJ databases">
        <title>Draft genome sequence of rust myrtle Austropuccinia psidii MF-1, a brazilian biotype.</title>
        <authorList>
            <person name="Quecine M.C."/>
            <person name="Pachon D.M.R."/>
            <person name="Bonatelli M.L."/>
            <person name="Correr F.H."/>
            <person name="Franceschini L.M."/>
            <person name="Leite T.F."/>
            <person name="Margarido G.R.A."/>
            <person name="Almeida C.A."/>
            <person name="Ferrarezi J.A."/>
            <person name="Labate C.A."/>
        </authorList>
    </citation>
    <scope>NUCLEOTIDE SEQUENCE</scope>
    <source>
        <strain evidence="1">MF-1</strain>
    </source>
</reference>
<evidence type="ECO:0000313" key="1">
    <source>
        <dbReference type="EMBL" id="MBW0483478.1"/>
    </source>
</evidence>